<dbReference type="InterPro" id="IPR008984">
    <property type="entry name" value="SMAD_FHA_dom_sf"/>
</dbReference>
<dbReference type="PANTHER" id="PTHR23308">
    <property type="entry name" value="NUCLEAR INHIBITOR OF PROTEIN PHOSPHATASE-1"/>
    <property type="match status" value="1"/>
</dbReference>
<keyword evidence="3" id="KW-0812">Transmembrane</keyword>
<dbReference type="InterPro" id="IPR050923">
    <property type="entry name" value="Cell_Proc_Reg/RNA_Proc"/>
</dbReference>
<keyword evidence="3" id="KW-1133">Transmembrane helix</keyword>
<sequence length="177" mass="19287">MTDLTFTIFRYVFLALLWLLVYFVVRSLRKDIETFSPRKSFGHHMRDRKAQKAARKLPTQAASPTPAMGGGRASRGMHSAAPTLLTVLDGPAAGVSVPLAHSTITLGRSSSNAVVLDDEFASSHHARVYLDPVSRAWAVEDLNSTNGTVVNHHRITQPVALQAGVPVRIGSTTFELR</sequence>
<dbReference type="EMBL" id="ATLK01000001">
    <property type="protein sequence ID" value="KFF31773.1"/>
    <property type="molecule type" value="Genomic_DNA"/>
</dbReference>
<name>A0A086BPA9_9BIFI</name>
<evidence type="ECO:0000256" key="1">
    <source>
        <dbReference type="ARBA" id="ARBA00022553"/>
    </source>
</evidence>
<keyword evidence="3" id="KW-0472">Membrane</keyword>
<keyword evidence="6" id="KW-1185">Reference proteome</keyword>
<evidence type="ECO:0000313" key="5">
    <source>
        <dbReference type="EMBL" id="KFF31773.1"/>
    </source>
</evidence>
<keyword evidence="1" id="KW-0597">Phosphoprotein</keyword>
<feature type="region of interest" description="Disordered" evidence="2">
    <location>
        <begin position="43"/>
        <end position="75"/>
    </location>
</feature>
<dbReference type="Gene3D" id="2.60.200.20">
    <property type="match status" value="1"/>
</dbReference>
<dbReference type="RefSeq" id="WP_044087466.1">
    <property type="nucleotide sequence ID" value="NZ_ATLK01000001.1"/>
</dbReference>
<dbReference type="SMART" id="SM00240">
    <property type="entry name" value="FHA"/>
    <property type="match status" value="1"/>
</dbReference>
<evidence type="ECO:0000259" key="4">
    <source>
        <dbReference type="PROSITE" id="PS50006"/>
    </source>
</evidence>
<dbReference type="AlphaFoldDB" id="A0A086BPA9"/>
<dbReference type="STRING" id="1341695.BBOMB_1172"/>
<feature type="compositionally biased region" description="Basic residues" evidence="2">
    <location>
        <begin position="43"/>
        <end position="55"/>
    </location>
</feature>
<evidence type="ECO:0000256" key="2">
    <source>
        <dbReference type="SAM" id="MobiDB-lite"/>
    </source>
</evidence>
<dbReference type="eggNOG" id="COG1716">
    <property type="taxonomic scope" value="Bacteria"/>
</dbReference>
<evidence type="ECO:0000313" key="6">
    <source>
        <dbReference type="Proteomes" id="UP000028730"/>
    </source>
</evidence>
<proteinExistence type="predicted"/>
<gene>
    <name evidence="5" type="ORF">BBOMB_1172</name>
</gene>
<comment type="caution">
    <text evidence="5">The sequence shown here is derived from an EMBL/GenBank/DDBJ whole genome shotgun (WGS) entry which is preliminary data.</text>
</comment>
<evidence type="ECO:0000256" key="3">
    <source>
        <dbReference type="SAM" id="Phobius"/>
    </source>
</evidence>
<reference evidence="5 6" key="1">
    <citation type="journal article" date="2014" name="Appl. Environ. Microbiol.">
        <title>Genomic encyclopedia of type strains of the genus Bifidobacterium.</title>
        <authorList>
            <person name="Milani C."/>
            <person name="Lugli G.A."/>
            <person name="Duranti S."/>
            <person name="Turroni F."/>
            <person name="Bottacini F."/>
            <person name="Mangifesta M."/>
            <person name="Sanchez B."/>
            <person name="Viappiani A."/>
            <person name="Mancabelli L."/>
            <person name="Taminiau B."/>
            <person name="Delcenserie V."/>
            <person name="Barrangou R."/>
            <person name="Margolles A."/>
            <person name="van Sinderen D."/>
            <person name="Ventura M."/>
        </authorList>
    </citation>
    <scope>NUCLEOTIDE SEQUENCE [LARGE SCALE GENOMIC DNA]</scope>
    <source>
        <strain evidence="5 6">DSM 19703</strain>
    </source>
</reference>
<dbReference type="InterPro" id="IPR000253">
    <property type="entry name" value="FHA_dom"/>
</dbReference>
<dbReference type="PROSITE" id="PS50006">
    <property type="entry name" value="FHA_DOMAIN"/>
    <property type="match status" value="1"/>
</dbReference>
<dbReference type="OrthoDB" id="277520at2"/>
<accession>A0A086BPA9</accession>
<protein>
    <submittedName>
        <fullName evidence="5">FHA domain protein</fullName>
    </submittedName>
</protein>
<feature type="domain" description="FHA" evidence="4">
    <location>
        <begin position="104"/>
        <end position="155"/>
    </location>
</feature>
<dbReference type="Proteomes" id="UP000028730">
    <property type="component" value="Unassembled WGS sequence"/>
</dbReference>
<feature type="transmembrane region" description="Helical" evidence="3">
    <location>
        <begin position="6"/>
        <end position="25"/>
    </location>
</feature>
<dbReference type="SUPFAM" id="SSF49879">
    <property type="entry name" value="SMAD/FHA domain"/>
    <property type="match status" value="1"/>
</dbReference>
<organism evidence="5 6">
    <name type="scientific">Bifidobacterium bombi DSM 19703</name>
    <dbReference type="NCBI Taxonomy" id="1341695"/>
    <lineage>
        <taxon>Bacteria</taxon>
        <taxon>Bacillati</taxon>
        <taxon>Actinomycetota</taxon>
        <taxon>Actinomycetes</taxon>
        <taxon>Bifidobacteriales</taxon>
        <taxon>Bifidobacteriaceae</taxon>
        <taxon>Bifidobacterium</taxon>
    </lineage>
</organism>
<dbReference type="Pfam" id="PF00498">
    <property type="entry name" value="FHA"/>
    <property type="match status" value="1"/>
</dbReference>